<name>A0A9P0C7E1_9NEOP</name>
<evidence type="ECO:0008006" key="11">
    <source>
        <dbReference type="Google" id="ProtNLM"/>
    </source>
</evidence>
<evidence type="ECO:0000313" key="9">
    <source>
        <dbReference type="EMBL" id="CAH0755487.1"/>
    </source>
</evidence>
<feature type="region of interest" description="Disordered" evidence="7">
    <location>
        <begin position="113"/>
        <end position="132"/>
    </location>
</feature>
<dbReference type="EMBL" id="OU893350">
    <property type="protein sequence ID" value="CAH0755487.1"/>
    <property type="molecule type" value="Genomic_DNA"/>
</dbReference>
<evidence type="ECO:0000313" key="10">
    <source>
        <dbReference type="Proteomes" id="UP001153714"/>
    </source>
</evidence>
<comment type="similarity">
    <text evidence="2">Belongs to the ninjurin family.</text>
</comment>
<evidence type="ECO:0000256" key="4">
    <source>
        <dbReference type="ARBA" id="ARBA00022889"/>
    </source>
</evidence>
<evidence type="ECO:0000256" key="3">
    <source>
        <dbReference type="ARBA" id="ARBA00022692"/>
    </source>
</evidence>
<dbReference type="GO" id="GO:0042246">
    <property type="term" value="P:tissue regeneration"/>
    <property type="evidence" value="ECO:0007669"/>
    <property type="project" value="InterPro"/>
</dbReference>
<evidence type="ECO:0000256" key="7">
    <source>
        <dbReference type="SAM" id="MobiDB-lite"/>
    </source>
</evidence>
<keyword evidence="4" id="KW-0130">Cell adhesion</keyword>
<keyword evidence="10" id="KW-1185">Reference proteome</keyword>
<dbReference type="Pfam" id="PF04923">
    <property type="entry name" value="Ninjurin"/>
    <property type="match status" value="1"/>
</dbReference>
<feature type="compositionally biased region" description="Basic and acidic residues" evidence="7">
    <location>
        <begin position="117"/>
        <end position="132"/>
    </location>
</feature>
<dbReference type="GO" id="GO:0007155">
    <property type="term" value="P:cell adhesion"/>
    <property type="evidence" value="ECO:0007669"/>
    <property type="project" value="UniProtKB-KW"/>
</dbReference>
<evidence type="ECO:0000256" key="1">
    <source>
        <dbReference type="ARBA" id="ARBA00004141"/>
    </source>
</evidence>
<evidence type="ECO:0000256" key="2">
    <source>
        <dbReference type="ARBA" id="ARBA00008141"/>
    </source>
</evidence>
<feature type="region of interest" description="Disordered" evidence="7">
    <location>
        <begin position="1"/>
        <end position="32"/>
    </location>
</feature>
<feature type="transmembrane region" description="Helical" evidence="8">
    <location>
        <begin position="198"/>
        <end position="222"/>
    </location>
</feature>
<dbReference type="AlphaFoldDB" id="A0A9P0C7E1"/>
<evidence type="ECO:0000256" key="5">
    <source>
        <dbReference type="ARBA" id="ARBA00022989"/>
    </source>
</evidence>
<comment type="subcellular location">
    <subcellularLocation>
        <location evidence="1">Membrane</location>
        <topology evidence="1">Multi-pass membrane protein</topology>
    </subcellularLocation>
</comment>
<evidence type="ECO:0000256" key="6">
    <source>
        <dbReference type="ARBA" id="ARBA00023136"/>
    </source>
</evidence>
<protein>
    <recommendedName>
        <fullName evidence="11">Ninjurin-1</fullName>
    </recommendedName>
</protein>
<reference evidence="9" key="1">
    <citation type="submission" date="2021-12" db="EMBL/GenBank/DDBJ databases">
        <authorList>
            <person name="King R."/>
        </authorList>
    </citation>
    <scope>NUCLEOTIDE SEQUENCE</scope>
</reference>
<dbReference type="InterPro" id="IPR007007">
    <property type="entry name" value="Ninjurin"/>
</dbReference>
<organism evidence="9 10">
    <name type="scientific">Diatraea saccharalis</name>
    <name type="common">sugarcane borer</name>
    <dbReference type="NCBI Taxonomy" id="40085"/>
    <lineage>
        <taxon>Eukaryota</taxon>
        <taxon>Metazoa</taxon>
        <taxon>Ecdysozoa</taxon>
        <taxon>Arthropoda</taxon>
        <taxon>Hexapoda</taxon>
        <taxon>Insecta</taxon>
        <taxon>Pterygota</taxon>
        <taxon>Neoptera</taxon>
        <taxon>Endopterygota</taxon>
        <taxon>Lepidoptera</taxon>
        <taxon>Glossata</taxon>
        <taxon>Ditrysia</taxon>
        <taxon>Pyraloidea</taxon>
        <taxon>Crambidae</taxon>
        <taxon>Crambinae</taxon>
        <taxon>Diatraea</taxon>
    </lineage>
</organism>
<keyword evidence="3 8" id="KW-0812">Transmembrane</keyword>
<keyword evidence="5 8" id="KW-1133">Transmembrane helix</keyword>
<feature type="transmembrane region" description="Helical" evidence="8">
    <location>
        <begin position="243"/>
        <end position="264"/>
    </location>
</feature>
<accession>A0A9P0C7E1</accession>
<dbReference type="GO" id="GO:0016020">
    <property type="term" value="C:membrane"/>
    <property type="evidence" value="ECO:0007669"/>
    <property type="project" value="UniProtKB-SubCell"/>
</dbReference>
<dbReference type="PANTHER" id="PTHR12316:SF20">
    <property type="entry name" value="NINJURIN-A"/>
    <property type="match status" value="1"/>
</dbReference>
<reference evidence="9" key="2">
    <citation type="submission" date="2022-10" db="EMBL/GenBank/DDBJ databases">
        <authorList>
            <consortium name="ENA_rothamsted_submissions"/>
            <consortium name="culmorum"/>
            <person name="King R."/>
        </authorList>
    </citation>
    <scope>NUCLEOTIDE SEQUENCE</scope>
</reference>
<dbReference type="OrthoDB" id="6114058at2759"/>
<gene>
    <name evidence="9" type="ORF">DIATSA_LOCUS6231</name>
</gene>
<dbReference type="Proteomes" id="UP001153714">
    <property type="component" value="Chromosome 19"/>
</dbReference>
<dbReference type="PANTHER" id="PTHR12316">
    <property type="entry name" value="NINJURIN-RELATED"/>
    <property type="match status" value="1"/>
</dbReference>
<proteinExistence type="inferred from homology"/>
<evidence type="ECO:0000256" key="8">
    <source>
        <dbReference type="SAM" id="Phobius"/>
    </source>
</evidence>
<sequence length="273" mass="29957">MSKDTVLDMTLPKPPKNPKLIETLDTLNPPRDNSKAIVLMDRTHGADKDLNGFGNNKKEQLLPTAPLLTDVAKKDASDADGEKIEMLPNMEDKKQGGYEDDLEDAIGFRMGNGSVHTTREGGAEGDDGKWLWHDADETDYPDGRLADDNRTVIEESPNVNTYQQKKNLAQGMMDLALLSANANQLRYVLESSSAGHAYYYSSITLISFSIILQIAVGIGLILNSRYDVNHHVDICKADKINNMTVLGVFLVTIVNVFITSFSVAPSNTTIVAN</sequence>
<keyword evidence="6 8" id="KW-0472">Membrane</keyword>